<keyword evidence="2 8" id="KW-0645">Protease</keyword>
<evidence type="ECO:0000313" key="10">
    <source>
        <dbReference type="Proteomes" id="UP000697330"/>
    </source>
</evidence>
<accession>A0A921GF49</accession>
<comment type="similarity">
    <text evidence="1 8">Belongs to the SOS response-associated peptidase family.</text>
</comment>
<dbReference type="Gene3D" id="3.90.1680.10">
    <property type="entry name" value="SOS response associated peptidase-like"/>
    <property type="match status" value="1"/>
</dbReference>
<dbReference type="AlphaFoldDB" id="A0A921GF49"/>
<proteinExistence type="inferred from homology"/>
<keyword evidence="6" id="KW-0238">DNA-binding</keyword>
<comment type="caution">
    <text evidence="9">The sequence shown here is derived from an EMBL/GenBank/DDBJ whole genome shotgun (WGS) entry which is preliminary data.</text>
</comment>
<keyword evidence="5" id="KW-0190">Covalent protein-DNA linkage</keyword>
<keyword evidence="7" id="KW-0456">Lyase</keyword>
<reference evidence="9" key="1">
    <citation type="journal article" date="2021" name="PeerJ">
        <title>Extensive microbial diversity within the chicken gut microbiome revealed by metagenomics and culture.</title>
        <authorList>
            <person name="Gilroy R."/>
            <person name="Ravi A."/>
            <person name="Getino M."/>
            <person name="Pursley I."/>
            <person name="Horton D.L."/>
            <person name="Alikhan N.F."/>
            <person name="Baker D."/>
            <person name="Gharbi K."/>
            <person name="Hall N."/>
            <person name="Watson M."/>
            <person name="Adriaenssens E.M."/>
            <person name="Foster-Nyarko E."/>
            <person name="Jarju S."/>
            <person name="Secka A."/>
            <person name="Antonio M."/>
            <person name="Oren A."/>
            <person name="Chaudhuri R.R."/>
            <person name="La Ragione R."/>
            <person name="Hildebrand F."/>
            <person name="Pallen M.J."/>
        </authorList>
    </citation>
    <scope>NUCLEOTIDE SEQUENCE</scope>
    <source>
        <strain evidence="9">CHK124-7917</strain>
    </source>
</reference>
<name>A0A921GF49_9ACTN</name>
<evidence type="ECO:0000256" key="2">
    <source>
        <dbReference type="ARBA" id="ARBA00022670"/>
    </source>
</evidence>
<dbReference type="InterPro" id="IPR003738">
    <property type="entry name" value="SRAP"/>
</dbReference>
<dbReference type="EC" id="3.4.-.-" evidence="8"/>
<protein>
    <recommendedName>
        <fullName evidence="8">Abasic site processing protein</fullName>
        <ecNumber evidence="8">3.4.-.-</ecNumber>
    </recommendedName>
</protein>
<evidence type="ECO:0000256" key="4">
    <source>
        <dbReference type="ARBA" id="ARBA00022801"/>
    </source>
</evidence>
<dbReference type="GO" id="GO:0006508">
    <property type="term" value="P:proteolysis"/>
    <property type="evidence" value="ECO:0007669"/>
    <property type="project" value="UniProtKB-KW"/>
</dbReference>
<dbReference type="GO" id="GO:0003697">
    <property type="term" value="F:single-stranded DNA binding"/>
    <property type="evidence" value="ECO:0007669"/>
    <property type="project" value="InterPro"/>
</dbReference>
<keyword evidence="4 8" id="KW-0378">Hydrolase</keyword>
<dbReference type="SUPFAM" id="SSF143081">
    <property type="entry name" value="BB1717-like"/>
    <property type="match status" value="1"/>
</dbReference>
<dbReference type="GO" id="GO:0106300">
    <property type="term" value="P:protein-DNA covalent cross-linking repair"/>
    <property type="evidence" value="ECO:0007669"/>
    <property type="project" value="InterPro"/>
</dbReference>
<gene>
    <name evidence="9" type="ORF">K8U72_07640</name>
</gene>
<dbReference type="GO" id="GO:0008233">
    <property type="term" value="F:peptidase activity"/>
    <property type="evidence" value="ECO:0007669"/>
    <property type="project" value="UniProtKB-KW"/>
</dbReference>
<reference evidence="9" key="2">
    <citation type="submission" date="2021-09" db="EMBL/GenBank/DDBJ databases">
        <authorList>
            <person name="Gilroy R."/>
        </authorList>
    </citation>
    <scope>NUCLEOTIDE SEQUENCE</scope>
    <source>
        <strain evidence="9">CHK124-7917</strain>
    </source>
</reference>
<dbReference type="GO" id="GO:0016829">
    <property type="term" value="F:lyase activity"/>
    <property type="evidence" value="ECO:0007669"/>
    <property type="project" value="UniProtKB-KW"/>
</dbReference>
<evidence type="ECO:0000256" key="7">
    <source>
        <dbReference type="ARBA" id="ARBA00023239"/>
    </source>
</evidence>
<evidence type="ECO:0000256" key="1">
    <source>
        <dbReference type="ARBA" id="ARBA00008136"/>
    </source>
</evidence>
<dbReference type="EMBL" id="DYWQ01000114">
    <property type="protein sequence ID" value="HJF45630.1"/>
    <property type="molecule type" value="Genomic_DNA"/>
</dbReference>
<evidence type="ECO:0000256" key="5">
    <source>
        <dbReference type="ARBA" id="ARBA00023124"/>
    </source>
</evidence>
<evidence type="ECO:0000256" key="6">
    <source>
        <dbReference type="ARBA" id="ARBA00023125"/>
    </source>
</evidence>
<dbReference type="Proteomes" id="UP000697330">
    <property type="component" value="Unassembled WGS sequence"/>
</dbReference>
<evidence type="ECO:0000313" key="9">
    <source>
        <dbReference type="EMBL" id="HJF45630.1"/>
    </source>
</evidence>
<dbReference type="PANTHER" id="PTHR13604:SF0">
    <property type="entry name" value="ABASIC SITE PROCESSING PROTEIN HMCES"/>
    <property type="match status" value="1"/>
</dbReference>
<dbReference type="PANTHER" id="PTHR13604">
    <property type="entry name" value="DC12-RELATED"/>
    <property type="match status" value="1"/>
</dbReference>
<dbReference type="RefSeq" id="WP_087220860.1">
    <property type="nucleotide sequence ID" value="NZ_DYWQ01000114.1"/>
</dbReference>
<dbReference type="Pfam" id="PF02586">
    <property type="entry name" value="SRAP"/>
    <property type="match status" value="1"/>
</dbReference>
<evidence type="ECO:0000256" key="8">
    <source>
        <dbReference type="RuleBase" id="RU364100"/>
    </source>
</evidence>
<keyword evidence="3" id="KW-0227">DNA damage</keyword>
<dbReference type="InterPro" id="IPR036590">
    <property type="entry name" value="SRAP-like"/>
</dbReference>
<evidence type="ECO:0000256" key="3">
    <source>
        <dbReference type="ARBA" id="ARBA00022763"/>
    </source>
</evidence>
<organism evidence="9 10">
    <name type="scientific">Thermophilibacter provencensis</name>
    <dbReference type="NCBI Taxonomy" id="1852386"/>
    <lineage>
        <taxon>Bacteria</taxon>
        <taxon>Bacillati</taxon>
        <taxon>Actinomycetota</taxon>
        <taxon>Coriobacteriia</taxon>
        <taxon>Coriobacteriales</taxon>
        <taxon>Atopobiaceae</taxon>
        <taxon>Thermophilibacter</taxon>
    </lineage>
</organism>
<sequence length="205" mass="22792">MCVRMCPLTMEEAQAVLDARATPGTHAIRYIERPDPLRDARPGSLVPVYVPKDDGLAVARLTWGFPLDGKPNAVFNTRIESALEQLRLGRRGMWAKAIAEGRCLVPVRAFYEGHMTEKVESERTGRPVRRQYLFRLPGARAFLLAAVREGDRFSIVTTRPNASVSPVHDRMPLVLGHGESGVWLGPDFPTLGRRDGISLISRPEP</sequence>